<name>A0A939PJJ2_9ACTN</name>
<gene>
    <name evidence="3" type="ORF">J4573_28020</name>
</gene>
<accession>A0A939PJJ2</accession>
<organism evidence="3 4">
    <name type="scientific">Actinomadura barringtoniae</name>
    <dbReference type="NCBI Taxonomy" id="1427535"/>
    <lineage>
        <taxon>Bacteria</taxon>
        <taxon>Bacillati</taxon>
        <taxon>Actinomycetota</taxon>
        <taxon>Actinomycetes</taxon>
        <taxon>Streptosporangiales</taxon>
        <taxon>Thermomonosporaceae</taxon>
        <taxon>Actinomadura</taxon>
    </lineage>
</organism>
<proteinExistence type="predicted"/>
<keyword evidence="2" id="KW-0812">Transmembrane</keyword>
<dbReference type="Proteomes" id="UP000669179">
    <property type="component" value="Unassembled WGS sequence"/>
</dbReference>
<comment type="caution">
    <text evidence="3">The sequence shown here is derived from an EMBL/GenBank/DDBJ whole genome shotgun (WGS) entry which is preliminary data.</text>
</comment>
<keyword evidence="2" id="KW-1133">Transmembrane helix</keyword>
<evidence type="ECO:0000313" key="3">
    <source>
        <dbReference type="EMBL" id="MBO2450974.1"/>
    </source>
</evidence>
<feature type="region of interest" description="Disordered" evidence="1">
    <location>
        <begin position="1"/>
        <end position="95"/>
    </location>
</feature>
<dbReference type="AlphaFoldDB" id="A0A939PJJ2"/>
<feature type="transmembrane region" description="Helical" evidence="2">
    <location>
        <begin position="181"/>
        <end position="200"/>
    </location>
</feature>
<dbReference type="InterPro" id="IPR021215">
    <property type="entry name" value="DUF2752"/>
</dbReference>
<evidence type="ECO:0000256" key="2">
    <source>
        <dbReference type="SAM" id="Phobius"/>
    </source>
</evidence>
<keyword evidence="2" id="KW-0472">Membrane</keyword>
<protein>
    <submittedName>
        <fullName evidence="3">DUF2752 domain-containing protein</fullName>
    </submittedName>
</protein>
<feature type="compositionally biased region" description="Basic and acidic residues" evidence="1">
    <location>
        <begin position="80"/>
        <end position="95"/>
    </location>
</feature>
<evidence type="ECO:0000256" key="1">
    <source>
        <dbReference type="SAM" id="MobiDB-lite"/>
    </source>
</evidence>
<evidence type="ECO:0000313" key="4">
    <source>
        <dbReference type="Proteomes" id="UP000669179"/>
    </source>
</evidence>
<dbReference type="EMBL" id="JAGEOJ010000011">
    <property type="protein sequence ID" value="MBO2450974.1"/>
    <property type="molecule type" value="Genomic_DNA"/>
</dbReference>
<sequence>MASQAAGVSPPATAHAQPLETASHATGCPTPATASQGADVQPWAPAPRSGEASPSVDASSSLDGAPARATRTSAPSDSAGADHRGGEQDLAFDRPDASRRKAVGLSGRLAVLQSSTVGRLAAPAGVLLLAVTVVGYVGAIDPNESGHYPTCPFLALTGYQCPGCGSLRTIHALAHGHVREAFGLNVFAVAMIPLLAFFWVRWTIARARNRPTRTKAADPRWIWVLFGAIMIFWLVRNLPFGSFLAA</sequence>
<keyword evidence="4" id="KW-1185">Reference proteome</keyword>
<feature type="transmembrane region" description="Helical" evidence="2">
    <location>
        <begin position="120"/>
        <end position="139"/>
    </location>
</feature>
<reference evidence="3" key="1">
    <citation type="submission" date="2021-03" db="EMBL/GenBank/DDBJ databases">
        <authorList>
            <person name="Kanchanasin P."/>
            <person name="Saeng-In P."/>
            <person name="Phongsopitanun W."/>
            <person name="Yuki M."/>
            <person name="Kudo T."/>
            <person name="Ohkuma M."/>
            <person name="Tanasupawat S."/>
        </authorList>
    </citation>
    <scope>NUCLEOTIDE SEQUENCE</scope>
    <source>
        <strain evidence="3">GKU 128</strain>
    </source>
</reference>
<dbReference type="Pfam" id="PF10825">
    <property type="entry name" value="DUF2752"/>
    <property type="match status" value="1"/>
</dbReference>
<feature type="transmembrane region" description="Helical" evidence="2">
    <location>
        <begin position="221"/>
        <end position="240"/>
    </location>
</feature>